<dbReference type="SUPFAM" id="SSF53474">
    <property type="entry name" value="alpha/beta-Hydrolases"/>
    <property type="match status" value="1"/>
</dbReference>
<dbReference type="Proteomes" id="UP001269144">
    <property type="component" value="Unassembled WGS sequence"/>
</dbReference>
<evidence type="ECO:0000313" key="2">
    <source>
        <dbReference type="Proteomes" id="UP001269144"/>
    </source>
</evidence>
<gene>
    <name evidence="1" type="ORF">RGQ15_16985</name>
</gene>
<name>A0ABU2HW30_9RHOB</name>
<comment type="caution">
    <text evidence="1">The sequence shown here is derived from an EMBL/GenBank/DDBJ whole genome shotgun (WGS) entry which is preliminary data.</text>
</comment>
<protein>
    <submittedName>
        <fullName evidence="1">Uncharacterized protein</fullName>
    </submittedName>
</protein>
<dbReference type="InterPro" id="IPR029058">
    <property type="entry name" value="AB_hydrolase_fold"/>
</dbReference>
<dbReference type="Gene3D" id="3.40.50.1820">
    <property type="entry name" value="alpha/beta hydrolase"/>
    <property type="match status" value="1"/>
</dbReference>
<sequence>MSLPNDDAPLVDLATALRRIELVNRSWPGEKLEPVGALRGLGLDGDAVPVFWTFNSALELPALASQLPPGQPIVGMRSLNEIVHKAARERSRIVDVLAGYYARNLIARFGNEPCIVGGNCQSAEVAWHVALHLLAAGVDLRGFITLDADWQLPLPVPVRMIFGSESSFNPSLRVARAEMERRHRHWSALFPAYEFCVTQGSHGTYFRPENIAALTDHILAPMPAFKLRPTAIPQRWSLRRKGDQWVLALPARHMPEDVRDVLVVPFLGRPDASPLAWSELFDLAARPERRGRHWQVRLGPLPGPGPWQVAPLACAKGIGPLAWPPNKETLPLGCINLPMETPVRRSGVLRWLQWLRSPFSGRRLARFADLRGGSGNAAPEHENLREVQFREDN</sequence>
<dbReference type="EMBL" id="JAVQLW010000003">
    <property type="protein sequence ID" value="MDS9469259.1"/>
    <property type="molecule type" value="Genomic_DNA"/>
</dbReference>
<proteinExistence type="predicted"/>
<organism evidence="1 2">
    <name type="scientific">Paracoccus aurantius</name>
    <dbReference type="NCBI Taxonomy" id="3073814"/>
    <lineage>
        <taxon>Bacteria</taxon>
        <taxon>Pseudomonadati</taxon>
        <taxon>Pseudomonadota</taxon>
        <taxon>Alphaproteobacteria</taxon>
        <taxon>Rhodobacterales</taxon>
        <taxon>Paracoccaceae</taxon>
        <taxon>Paracoccus</taxon>
    </lineage>
</organism>
<reference evidence="2" key="1">
    <citation type="submission" date="2023-07" db="EMBL/GenBank/DDBJ databases">
        <title>Paracoccus sp. MBLB3053 whole genome sequence.</title>
        <authorList>
            <person name="Hwang C.Y."/>
            <person name="Cho E.-S."/>
            <person name="Seo M.-J."/>
        </authorList>
    </citation>
    <scope>NUCLEOTIDE SEQUENCE [LARGE SCALE GENOMIC DNA]</scope>
    <source>
        <strain evidence="2">MBLB3053</strain>
    </source>
</reference>
<evidence type="ECO:0000313" key="1">
    <source>
        <dbReference type="EMBL" id="MDS9469259.1"/>
    </source>
</evidence>
<accession>A0ABU2HW30</accession>
<keyword evidence="2" id="KW-1185">Reference proteome</keyword>
<dbReference type="RefSeq" id="WP_311161836.1">
    <property type="nucleotide sequence ID" value="NZ_JAVQLW010000003.1"/>
</dbReference>